<reference evidence="3" key="1">
    <citation type="journal article" date="2015" name="Proc. Natl. Acad. Sci. U.S.A.">
        <title>Genome sequence of the Asian Tiger mosquito, Aedes albopictus, reveals insights into its biology, genetics, and evolution.</title>
        <authorList>
            <person name="Chen X.G."/>
            <person name="Jiang X."/>
            <person name="Gu J."/>
            <person name="Xu M."/>
            <person name="Wu Y."/>
            <person name="Deng Y."/>
            <person name="Zhang C."/>
            <person name="Bonizzoni M."/>
            <person name="Dermauw W."/>
            <person name="Vontas J."/>
            <person name="Armbruster P."/>
            <person name="Huang X."/>
            <person name="Yang Y."/>
            <person name="Zhang H."/>
            <person name="He W."/>
            <person name="Peng H."/>
            <person name="Liu Y."/>
            <person name="Wu K."/>
            <person name="Chen J."/>
            <person name="Lirakis M."/>
            <person name="Topalis P."/>
            <person name="Van Leeuwen T."/>
            <person name="Hall A.B."/>
            <person name="Jiang X."/>
            <person name="Thorpe C."/>
            <person name="Mueller R.L."/>
            <person name="Sun C."/>
            <person name="Waterhouse R.M."/>
            <person name="Yan G."/>
            <person name="Tu Z.J."/>
            <person name="Fang X."/>
            <person name="James A.A."/>
        </authorList>
    </citation>
    <scope>NUCLEOTIDE SEQUENCE [LARGE SCALE GENOMIC DNA]</scope>
    <source>
        <strain evidence="3">Foshan</strain>
    </source>
</reference>
<dbReference type="RefSeq" id="XP_062711803.1">
    <property type="nucleotide sequence ID" value="XM_062855819.1"/>
</dbReference>
<sequence>MGRTVAHRIEVSAPWTVASPRWTPASTVGPLRPPCRTSASPVGSLHPPVSDRSVHPPDRSVPSSDRRERIIALPNYPLPDHCRPPSDHERPPMGPQRPPQAASVSSPPVESFTVGPPASTRRITASARRTPSVHHPAEAPFPGP</sequence>
<protein>
    <submittedName>
        <fullName evidence="2">Uncharacterized protein</fullName>
    </submittedName>
</protein>
<keyword evidence="3" id="KW-1185">Reference proteome</keyword>
<proteinExistence type="predicted"/>
<dbReference type="Proteomes" id="UP000069940">
    <property type="component" value="Unassembled WGS sequence"/>
</dbReference>
<feature type="compositionally biased region" description="Basic and acidic residues" evidence="1">
    <location>
        <begin position="80"/>
        <end position="91"/>
    </location>
</feature>
<accession>A0ABM1ZC53</accession>
<evidence type="ECO:0000256" key="1">
    <source>
        <dbReference type="SAM" id="MobiDB-lite"/>
    </source>
</evidence>
<feature type="compositionally biased region" description="Low complexity" evidence="1">
    <location>
        <begin position="99"/>
        <end position="109"/>
    </location>
</feature>
<name>A0ABM1ZC53_AEDAL</name>
<organism evidence="2 3">
    <name type="scientific">Aedes albopictus</name>
    <name type="common">Asian tiger mosquito</name>
    <name type="synonym">Stegomyia albopicta</name>
    <dbReference type="NCBI Taxonomy" id="7160"/>
    <lineage>
        <taxon>Eukaryota</taxon>
        <taxon>Metazoa</taxon>
        <taxon>Ecdysozoa</taxon>
        <taxon>Arthropoda</taxon>
        <taxon>Hexapoda</taxon>
        <taxon>Insecta</taxon>
        <taxon>Pterygota</taxon>
        <taxon>Neoptera</taxon>
        <taxon>Endopterygota</taxon>
        <taxon>Diptera</taxon>
        <taxon>Nematocera</taxon>
        <taxon>Culicoidea</taxon>
        <taxon>Culicidae</taxon>
        <taxon>Culicinae</taxon>
        <taxon>Aedini</taxon>
        <taxon>Aedes</taxon>
        <taxon>Stegomyia</taxon>
    </lineage>
</organism>
<evidence type="ECO:0000313" key="3">
    <source>
        <dbReference type="Proteomes" id="UP000069940"/>
    </source>
</evidence>
<reference evidence="2" key="2">
    <citation type="submission" date="2025-05" db="UniProtKB">
        <authorList>
            <consortium name="EnsemblMetazoa"/>
        </authorList>
    </citation>
    <scope>IDENTIFICATION</scope>
    <source>
        <strain evidence="2">Foshan</strain>
    </source>
</reference>
<feature type="compositionally biased region" description="Basic and acidic residues" evidence="1">
    <location>
        <begin position="52"/>
        <end position="70"/>
    </location>
</feature>
<evidence type="ECO:0000313" key="2">
    <source>
        <dbReference type="EnsemblMetazoa" id="AALFPA23_017097.P24945"/>
    </source>
</evidence>
<dbReference type="GeneID" id="134289644"/>
<feature type="compositionally biased region" description="Low complexity" evidence="1">
    <location>
        <begin position="117"/>
        <end position="130"/>
    </location>
</feature>
<feature type="region of interest" description="Disordered" evidence="1">
    <location>
        <begin position="1"/>
        <end position="144"/>
    </location>
</feature>
<dbReference type="EnsemblMetazoa" id="AALFPA23_017097.R24945">
    <property type="protein sequence ID" value="AALFPA23_017097.P24945"/>
    <property type="gene ID" value="AALFPA23_017097"/>
</dbReference>